<dbReference type="EMBL" id="RHPO01000004">
    <property type="protein sequence ID" value="RRT93498.1"/>
    <property type="molecule type" value="Genomic_DNA"/>
</dbReference>
<dbReference type="Proteomes" id="UP000267844">
    <property type="component" value="Unassembled WGS sequence"/>
</dbReference>
<dbReference type="RefSeq" id="WP_125349188.1">
    <property type="nucleotide sequence ID" value="NZ_RHPN01000004.1"/>
</dbReference>
<name>A0A3R8TY31_9FLAO</name>
<evidence type="ECO:0000313" key="1">
    <source>
        <dbReference type="EMBL" id="RRT93498.1"/>
    </source>
</evidence>
<organism evidence="1 2">
    <name type="scientific">Empedobacter falsenii</name>
    <dbReference type="NCBI Taxonomy" id="343874"/>
    <lineage>
        <taxon>Bacteria</taxon>
        <taxon>Pseudomonadati</taxon>
        <taxon>Bacteroidota</taxon>
        <taxon>Flavobacteriia</taxon>
        <taxon>Flavobacteriales</taxon>
        <taxon>Weeksellaceae</taxon>
        <taxon>Empedobacter</taxon>
    </lineage>
</organism>
<comment type="caution">
    <text evidence="1">The sequence shown here is derived from an EMBL/GenBank/DDBJ whole genome shotgun (WGS) entry which is preliminary data.</text>
</comment>
<accession>A0A3R8TY31</accession>
<reference evidence="1 2" key="1">
    <citation type="submission" date="2018-10" db="EMBL/GenBank/DDBJ databases">
        <title>Transmission dynamics of multidrug resistant bacteria on intensive care unit surfaces.</title>
        <authorList>
            <person name="D'Souza A.W."/>
            <person name="Potter R.F."/>
            <person name="Wallace M."/>
            <person name="Shupe A."/>
            <person name="Patel S."/>
            <person name="Sun S."/>
            <person name="Gul D."/>
            <person name="Kwon J.H."/>
            <person name="Andleeb S."/>
            <person name="Burnham C.-A.D."/>
            <person name="Dantas G."/>
        </authorList>
    </citation>
    <scope>NUCLEOTIDE SEQUENCE [LARGE SCALE GENOMIC DNA]</scope>
    <source>
        <strain evidence="1 2">WF_348</strain>
    </source>
</reference>
<sequence>MKLIPTLFILIVLNSCALVPSISFPSYVVESKTNNLKLNTSEGNWLFLETSIPFELQSNIKNKTNDLLKNHLGNRLLNKQNTTILVPGKLSLNPDKSILEDIKNGNDIDYLILLEVGIRRNDFSDYSLIPSSDNSTSKQVVSEINVFDLSKQTLIYNKQVKGIIQSNANDGPVYTKNINKLAKKSFEKLLNEFSKDLENFQ</sequence>
<dbReference type="AlphaFoldDB" id="A0A3R8TY31"/>
<protein>
    <recommendedName>
        <fullName evidence="3">DUF3313 domain-containing protein</fullName>
    </recommendedName>
</protein>
<evidence type="ECO:0008006" key="3">
    <source>
        <dbReference type="Google" id="ProtNLM"/>
    </source>
</evidence>
<proteinExistence type="predicted"/>
<evidence type="ECO:0000313" key="2">
    <source>
        <dbReference type="Proteomes" id="UP000267844"/>
    </source>
</evidence>
<gene>
    <name evidence="1" type="ORF">EGI89_03595</name>
</gene>